<reference evidence="2 3" key="1">
    <citation type="journal article" date="2022" name="bioRxiv">
        <title>Genomics of Preaxostyla Flagellates Illuminates Evolutionary Transitions and the Path Towards Mitochondrial Loss.</title>
        <authorList>
            <person name="Novak L.V.F."/>
            <person name="Treitli S.C."/>
            <person name="Pyrih J."/>
            <person name="Halakuc P."/>
            <person name="Pipaliya S.V."/>
            <person name="Vacek V."/>
            <person name="Brzon O."/>
            <person name="Soukal P."/>
            <person name="Eme L."/>
            <person name="Dacks J.B."/>
            <person name="Karnkowska A."/>
            <person name="Elias M."/>
            <person name="Hampl V."/>
        </authorList>
    </citation>
    <scope>NUCLEOTIDE SEQUENCE [LARGE SCALE GENOMIC DNA]</scope>
    <source>
        <strain evidence="2">NAU3</strain>
        <tissue evidence="2">Gut</tissue>
    </source>
</reference>
<name>A0ABQ9WWP2_9EUKA</name>
<sequence>MRESRTDCSYSYKQGRSGKVASWLSYTDERLLEVMHTRQTNPGSTDAPSSLSDSITRTSGVVCSSQVKRDGSAGYGGRAVSEAPNESAAHQKTVRQLADEAECRSSEWGWRADCPQSNPAGSGAERAKATPLQTTAKTQQICLLPFPAISRTVGTVDSIRSNCCPTRSKGDAVGDAGAGVSLQLRIVHIETAHLHQPLSVTSRIHQIVEYEVSSTAAFHSPATSKSCFHWHYIRRKALIRSPAEPQV</sequence>
<protein>
    <submittedName>
        <fullName evidence="2">Uncharacterized protein</fullName>
    </submittedName>
</protein>
<evidence type="ECO:0000256" key="1">
    <source>
        <dbReference type="SAM" id="MobiDB-lite"/>
    </source>
</evidence>
<evidence type="ECO:0000313" key="2">
    <source>
        <dbReference type="EMBL" id="KAK2942445.1"/>
    </source>
</evidence>
<dbReference type="Proteomes" id="UP001281761">
    <property type="component" value="Unassembled WGS sequence"/>
</dbReference>
<evidence type="ECO:0000313" key="3">
    <source>
        <dbReference type="Proteomes" id="UP001281761"/>
    </source>
</evidence>
<organism evidence="2 3">
    <name type="scientific">Blattamonas nauphoetae</name>
    <dbReference type="NCBI Taxonomy" id="2049346"/>
    <lineage>
        <taxon>Eukaryota</taxon>
        <taxon>Metamonada</taxon>
        <taxon>Preaxostyla</taxon>
        <taxon>Oxymonadida</taxon>
        <taxon>Blattamonas</taxon>
    </lineage>
</organism>
<proteinExistence type="predicted"/>
<feature type="region of interest" description="Disordered" evidence="1">
    <location>
        <begin position="69"/>
        <end position="90"/>
    </location>
</feature>
<keyword evidence="3" id="KW-1185">Reference proteome</keyword>
<accession>A0ABQ9WWP2</accession>
<dbReference type="EMBL" id="JARBJD010000408">
    <property type="protein sequence ID" value="KAK2942445.1"/>
    <property type="molecule type" value="Genomic_DNA"/>
</dbReference>
<comment type="caution">
    <text evidence="2">The sequence shown here is derived from an EMBL/GenBank/DDBJ whole genome shotgun (WGS) entry which is preliminary data.</text>
</comment>
<gene>
    <name evidence="2" type="ORF">BLNAU_22635</name>
</gene>